<evidence type="ECO:0000259" key="8">
    <source>
        <dbReference type="PROSITE" id="PS51855"/>
    </source>
</evidence>
<dbReference type="InterPro" id="IPR002695">
    <property type="entry name" value="PurH-like"/>
</dbReference>
<evidence type="ECO:0000256" key="7">
    <source>
        <dbReference type="ARBA" id="ARBA00023268"/>
    </source>
</evidence>
<evidence type="ECO:0000256" key="5">
    <source>
        <dbReference type="ARBA" id="ARBA00022755"/>
    </source>
</evidence>
<sequence>MTKVRRALVSVHDTDGIVEFCRELQAMDVEIVAADGTVGFLREEGLDVRGVEQLIGSKALVGSAGEVRTMHPELSAALQWRGADGDDTGFDLVVVNLAPFERTSMRRDLREADVLDAIDIEGPSILRAAARNFEHVLVVADPEVYPLVIEELNATDGDPGYEARRLLASRAFDATAHYELAVANWFSDAEDFPTYLLRDYVKMADLEYGENPHQRAAYYVEVGARRHLLSMVEQLGGDDLSFNNLADLNVARQVASDFTIPSCVIVKHGSPVGVAAARGGSDAFELAFRADEASSYGGVIALNRPVDADAARTIAEHRFDVLFAPGYDDSARTILAEHAPDLRVLADRERRTKSPGEKDMRRVIGGLLVQDHDLELEEREFMDVMTTASPSEQQWGDLVFAYRVSRWVQSNALVLAQDLVTVGIAGTHSSRHDGLAQALAKAGDKARGAMLASDAFLGYDDAVELAINAGIAGIIQPGGSDRDDEIIRLCDEAGIPMVFTHRRHFRH</sequence>
<evidence type="ECO:0000256" key="1">
    <source>
        <dbReference type="ARBA" id="ARBA00004844"/>
    </source>
</evidence>
<dbReference type="Pfam" id="PF01808">
    <property type="entry name" value="AICARFT_IMPCHas"/>
    <property type="match status" value="1"/>
</dbReference>
<dbReference type="SUPFAM" id="SSF52335">
    <property type="entry name" value="Methylglyoxal synthase-like"/>
    <property type="match status" value="1"/>
</dbReference>
<evidence type="ECO:0000313" key="9">
    <source>
        <dbReference type="EMBL" id="EFK95549.1"/>
    </source>
</evidence>
<name>D9PLM0_9ZZZZ</name>
<reference evidence="9" key="2">
    <citation type="journal article" date="2011" name="Microb. Ecol.">
        <title>Taxonomic and Functional Metagenomic Profiling of the Microbial Community in the Anoxic Sediment of a Sub-saline Shallow Lake (Laguna de Carrizo, Central Spain).</title>
        <authorList>
            <person name="Ferrer M."/>
            <person name="Guazzaroni M.E."/>
            <person name="Richter M."/>
            <person name="Garcia-Salamanca A."/>
            <person name="Yarza P."/>
            <person name="Suarez-Suarez A."/>
            <person name="Solano J."/>
            <person name="Alcaide M."/>
            <person name="van Dillewijn P."/>
            <person name="Molina-Henares M.A."/>
            <person name="Lopez-Cortes N."/>
            <person name="Al-Ramahi Y."/>
            <person name="Guerrero C."/>
            <person name="Acosta A."/>
            <person name="de Eugenio L.I."/>
            <person name="Martinez V."/>
            <person name="Marques S."/>
            <person name="Rojo F."/>
            <person name="Santero E."/>
            <person name="Genilloud O."/>
            <person name="Perez-Perez J."/>
            <person name="Rossello-Mora R."/>
            <person name="Ramos J.L."/>
        </authorList>
    </citation>
    <scope>NUCLEOTIDE SEQUENCE</scope>
</reference>
<evidence type="ECO:0000256" key="6">
    <source>
        <dbReference type="ARBA" id="ARBA00022801"/>
    </source>
</evidence>
<reference evidence="9" key="1">
    <citation type="submission" date="2010-07" db="EMBL/GenBank/DDBJ databases">
        <authorList>
            <consortium name="CONSOLIDER consortium CSD2007-00005"/>
            <person name="Guazzaroni M.-E."/>
            <person name="Richter M."/>
            <person name="Garcia-Salamanca A."/>
            <person name="Yarza P."/>
            <person name="Ferrer M."/>
        </authorList>
    </citation>
    <scope>NUCLEOTIDE SEQUENCE</scope>
</reference>
<dbReference type="NCBIfam" id="NF002049">
    <property type="entry name" value="PRK00881.1"/>
    <property type="match status" value="1"/>
</dbReference>
<dbReference type="SUPFAM" id="SSF53927">
    <property type="entry name" value="Cytidine deaminase-like"/>
    <property type="match status" value="1"/>
</dbReference>
<dbReference type="GO" id="GO:0005829">
    <property type="term" value="C:cytosol"/>
    <property type="evidence" value="ECO:0007669"/>
    <property type="project" value="TreeGrafter"/>
</dbReference>
<dbReference type="EMBL" id="ADZX01000741">
    <property type="protein sequence ID" value="EFK95549.1"/>
    <property type="molecule type" value="Genomic_DNA"/>
</dbReference>
<dbReference type="InterPro" id="IPR036914">
    <property type="entry name" value="MGS-like_dom_sf"/>
</dbReference>
<dbReference type="InterPro" id="IPR016193">
    <property type="entry name" value="Cytidine_deaminase-like"/>
</dbReference>
<feature type="domain" description="MGS-like" evidence="8">
    <location>
        <begin position="1"/>
        <end position="140"/>
    </location>
</feature>
<keyword evidence="5" id="KW-0658">Purine biosynthesis</keyword>
<dbReference type="SMART" id="SM00851">
    <property type="entry name" value="MGS"/>
    <property type="match status" value="1"/>
</dbReference>
<comment type="pathway">
    <text evidence="1">Purine metabolism; IMP biosynthesis via de novo pathway; IMP from 5-formamido-1-(5-phospho-D-ribosyl)imidazole-4-carboxamide: step 1/1.</text>
</comment>
<dbReference type="UniPathway" id="UPA00074">
    <property type="reaction ID" value="UER00133"/>
</dbReference>
<dbReference type="SMART" id="SM00798">
    <property type="entry name" value="AICARFT_IMPCHas"/>
    <property type="match status" value="1"/>
</dbReference>
<keyword evidence="7" id="KW-0511">Multifunctional enzyme</keyword>
<comment type="similarity">
    <text evidence="3">Belongs to the PurH family.</text>
</comment>
<dbReference type="Gene3D" id="3.40.140.20">
    <property type="match status" value="2"/>
</dbReference>
<keyword evidence="4" id="KW-0808">Transferase</keyword>
<comment type="pathway">
    <text evidence="2">Purine metabolism; IMP biosynthesis via de novo pathway; 5-formamido-1-(5-phospho-D-ribosyl)imidazole-4-carboxamide from 5-amino-1-(5-phospho-D-ribosyl)imidazole-4-carboxamide (10-formyl THF route): step 1/1.</text>
</comment>
<evidence type="ECO:0000256" key="3">
    <source>
        <dbReference type="ARBA" id="ARBA00007667"/>
    </source>
</evidence>
<dbReference type="AlphaFoldDB" id="D9PLM0"/>
<dbReference type="PIRSF" id="PIRSF000414">
    <property type="entry name" value="AICARFT_IMPCHas"/>
    <property type="match status" value="1"/>
</dbReference>
<evidence type="ECO:0000256" key="4">
    <source>
        <dbReference type="ARBA" id="ARBA00022679"/>
    </source>
</evidence>
<dbReference type="EC" id="3.5.4.10" evidence="9"/>
<keyword evidence="6 9" id="KW-0378">Hydrolase</keyword>
<dbReference type="PANTHER" id="PTHR11692">
    <property type="entry name" value="BIFUNCTIONAL PURINE BIOSYNTHESIS PROTEIN PURH"/>
    <property type="match status" value="1"/>
</dbReference>
<comment type="caution">
    <text evidence="9">The sequence shown here is derived from an EMBL/GenBank/DDBJ whole genome shotgun (WGS) entry which is preliminary data.</text>
</comment>
<dbReference type="PROSITE" id="PS51855">
    <property type="entry name" value="MGS"/>
    <property type="match status" value="1"/>
</dbReference>
<gene>
    <name evidence="9" type="primary">purH</name>
    <name evidence="9" type="ORF">LDC_2443</name>
</gene>
<dbReference type="InterPro" id="IPR024051">
    <property type="entry name" value="AICAR_Tfase_dup_dom_sf"/>
</dbReference>
<dbReference type="GO" id="GO:0006189">
    <property type="term" value="P:'de novo' IMP biosynthetic process"/>
    <property type="evidence" value="ECO:0007669"/>
    <property type="project" value="UniProtKB-UniPathway"/>
</dbReference>
<organism evidence="9">
    <name type="scientific">sediment metagenome</name>
    <dbReference type="NCBI Taxonomy" id="749907"/>
    <lineage>
        <taxon>unclassified sequences</taxon>
        <taxon>metagenomes</taxon>
        <taxon>ecological metagenomes</taxon>
    </lineage>
</organism>
<dbReference type="PANTHER" id="PTHR11692:SF0">
    <property type="entry name" value="BIFUNCTIONAL PURINE BIOSYNTHESIS PROTEIN ATIC"/>
    <property type="match status" value="1"/>
</dbReference>
<accession>D9PLM0</accession>
<dbReference type="GO" id="GO:0004643">
    <property type="term" value="F:phosphoribosylaminoimidazolecarboxamide formyltransferase activity"/>
    <property type="evidence" value="ECO:0007669"/>
    <property type="project" value="InterPro"/>
</dbReference>
<dbReference type="InterPro" id="IPR011607">
    <property type="entry name" value="MGS-like_dom"/>
</dbReference>
<dbReference type="GO" id="GO:0003937">
    <property type="term" value="F:IMP cyclohydrolase activity"/>
    <property type="evidence" value="ECO:0007669"/>
    <property type="project" value="UniProtKB-EC"/>
</dbReference>
<evidence type="ECO:0000256" key="2">
    <source>
        <dbReference type="ARBA" id="ARBA00004954"/>
    </source>
</evidence>
<dbReference type="Pfam" id="PF02142">
    <property type="entry name" value="MGS"/>
    <property type="match status" value="1"/>
</dbReference>
<dbReference type="Gene3D" id="3.40.50.1380">
    <property type="entry name" value="Methylglyoxal synthase-like domain"/>
    <property type="match status" value="1"/>
</dbReference>
<protein>
    <submittedName>
        <fullName evidence="9">Bifunctional purine biosynthesis protein purH</fullName>
        <ecNumber evidence="9">3.5.4.10</ecNumber>
    </submittedName>
</protein>
<proteinExistence type="inferred from homology"/>